<protein>
    <submittedName>
        <fullName evidence="1">Uncharacterized protein</fullName>
    </submittedName>
</protein>
<proteinExistence type="predicted"/>
<sequence>MLKIQTSGIRYVAILLTAFFASGLIMQAVNADARPGRHNRHAVKRHHHPRGHVIKVLPRRHRIVRFGGMRYFFFGGLFYRPARAGYMVVAPPIGAIVTVLPVGFNTIVIGGAPHFFFNGIYYRKHAGGFIVVEAPPGADPE</sequence>
<accession>A0A3B1C047</accession>
<dbReference type="EMBL" id="UOGE01000021">
    <property type="protein sequence ID" value="VAX17374.1"/>
    <property type="molecule type" value="Genomic_DNA"/>
</dbReference>
<organism evidence="1">
    <name type="scientific">hydrothermal vent metagenome</name>
    <dbReference type="NCBI Taxonomy" id="652676"/>
    <lineage>
        <taxon>unclassified sequences</taxon>
        <taxon>metagenomes</taxon>
        <taxon>ecological metagenomes</taxon>
    </lineage>
</organism>
<dbReference type="InterPro" id="IPR045398">
    <property type="entry name" value="DUF6515"/>
</dbReference>
<dbReference type="Pfam" id="PF20125">
    <property type="entry name" value="DUF6515"/>
    <property type="match status" value="1"/>
</dbReference>
<dbReference type="AlphaFoldDB" id="A0A3B1C047"/>
<evidence type="ECO:0000313" key="1">
    <source>
        <dbReference type="EMBL" id="VAX17374.1"/>
    </source>
</evidence>
<name>A0A3B1C047_9ZZZZ</name>
<gene>
    <name evidence="1" type="ORF">MNBD_NITROSPINAE02-1542</name>
</gene>
<reference evidence="1" key="1">
    <citation type="submission" date="2018-06" db="EMBL/GenBank/DDBJ databases">
        <authorList>
            <person name="Zhirakovskaya E."/>
        </authorList>
    </citation>
    <scope>NUCLEOTIDE SEQUENCE</scope>
</reference>